<dbReference type="RefSeq" id="WP_184190916.1">
    <property type="nucleotide sequence ID" value="NZ_JACHLE010000005.1"/>
</dbReference>
<comment type="caution">
    <text evidence="1">The sequence shown here is derived from an EMBL/GenBank/DDBJ whole genome shotgun (WGS) entry which is preliminary data.</text>
</comment>
<proteinExistence type="predicted"/>
<dbReference type="EMBL" id="JACHLE010000005">
    <property type="protein sequence ID" value="MBB4807731.1"/>
    <property type="molecule type" value="Genomic_DNA"/>
</dbReference>
<name>A0A840KEA8_9FLAO</name>
<evidence type="ECO:0000313" key="2">
    <source>
        <dbReference type="Proteomes" id="UP000592180"/>
    </source>
</evidence>
<dbReference type="AlphaFoldDB" id="A0A840KEA8"/>
<reference evidence="1 2" key="1">
    <citation type="submission" date="2020-08" db="EMBL/GenBank/DDBJ databases">
        <title>Functional genomics of gut bacteria from endangered species of beetles.</title>
        <authorList>
            <person name="Carlos-Shanley C."/>
        </authorList>
    </citation>
    <scope>NUCLEOTIDE SEQUENCE [LARGE SCALE GENOMIC DNA]</scope>
    <source>
        <strain evidence="1 2">S00151</strain>
    </source>
</reference>
<evidence type="ECO:0000313" key="1">
    <source>
        <dbReference type="EMBL" id="MBB4807731.1"/>
    </source>
</evidence>
<dbReference type="Proteomes" id="UP000592180">
    <property type="component" value="Unassembled WGS sequence"/>
</dbReference>
<sequence length="123" mass="14526">MNGEKILDILIPNNEDGFMMLKTTNSYYELRMGGYIRLDKINTNMYEPVEEPSWKNKKVERVFSDHHLLYIEDGDGGAFSYGPSFMDENGRNSFALDYYSKEEFRDILEEIYSDEEFHEIKPV</sequence>
<protein>
    <submittedName>
        <fullName evidence="1">Uncharacterized protein</fullName>
    </submittedName>
</protein>
<accession>A0A840KEA8</accession>
<organism evidence="1 2">
    <name type="scientific">Chryseobacterium defluvii</name>
    <dbReference type="NCBI Taxonomy" id="160396"/>
    <lineage>
        <taxon>Bacteria</taxon>
        <taxon>Pseudomonadati</taxon>
        <taxon>Bacteroidota</taxon>
        <taxon>Flavobacteriia</taxon>
        <taxon>Flavobacteriales</taxon>
        <taxon>Weeksellaceae</taxon>
        <taxon>Chryseobacterium group</taxon>
        <taxon>Chryseobacterium</taxon>
    </lineage>
</organism>
<keyword evidence="2" id="KW-1185">Reference proteome</keyword>
<gene>
    <name evidence="1" type="ORF">HNP38_003047</name>
</gene>